<organism evidence="1 2">
    <name type="scientific">Ereboglobus luteus</name>
    <dbReference type="NCBI Taxonomy" id="1796921"/>
    <lineage>
        <taxon>Bacteria</taxon>
        <taxon>Pseudomonadati</taxon>
        <taxon>Verrucomicrobiota</taxon>
        <taxon>Opitutia</taxon>
        <taxon>Opitutales</taxon>
        <taxon>Opitutaceae</taxon>
        <taxon>Ereboglobus</taxon>
    </lineage>
</organism>
<reference evidence="1 2" key="1">
    <citation type="journal article" date="2018" name="Syst. Appl. Microbiol.">
        <title>Ereboglobus luteus gen. nov. sp. nov. from cockroach guts, and new insights into the oxygen relationship of the genera Opitutus and Didymococcus (Verrucomicrobia: Opitutaceae).</title>
        <authorList>
            <person name="Tegtmeier D."/>
            <person name="Belitz A."/>
            <person name="Radek R."/>
            <person name="Heimerl T."/>
            <person name="Brune A."/>
        </authorList>
    </citation>
    <scope>NUCLEOTIDE SEQUENCE [LARGE SCALE GENOMIC DNA]</scope>
    <source>
        <strain evidence="1 2">Ho45</strain>
    </source>
</reference>
<dbReference type="Proteomes" id="UP000244896">
    <property type="component" value="Chromosome"/>
</dbReference>
<dbReference type="KEGG" id="elut:CKA38_09445"/>
<sequence>MNPMRTMNKNESRHGFYGLVHVNRKLGNGMAQGCVAAVMAIRGNLAVQDVPVPELQEKLKARGQRLRIEEAPTRTGAKQSKAKG</sequence>
<protein>
    <submittedName>
        <fullName evidence="1">Uncharacterized protein</fullName>
    </submittedName>
</protein>
<gene>
    <name evidence="1" type="ORF">CKA38_09445</name>
</gene>
<keyword evidence="2" id="KW-1185">Reference proteome</keyword>
<name>A0A2U8E3S2_9BACT</name>
<proteinExistence type="predicted"/>
<accession>A0A2U8E3S2</accession>
<evidence type="ECO:0000313" key="2">
    <source>
        <dbReference type="Proteomes" id="UP000244896"/>
    </source>
</evidence>
<evidence type="ECO:0000313" key="1">
    <source>
        <dbReference type="EMBL" id="AWI09440.1"/>
    </source>
</evidence>
<dbReference type="AlphaFoldDB" id="A0A2U8E3S2"/>
<dbReference type="EMBL" id="CP023004">
    <property type="protein sequence ID" value="AWI09440.1"/>
    <property type="molecule type" value="Genomic_DNA"/>
</dbReference>